<dbReference type="PANTHER" id="PTHR43489:SF6">
    <property type="entry name" value="HYDROXYPYRUVATE ISOMERASE-RELATED"/>
    <property type="match status" value="1"/>
</dbReference>
<protein>
    <submittedName>
        <fullName evidence="5">Hydroxypyruvate isomerase</fullName>
    </submittedName>
</protein>
<accession>A0A1I2V2D9</accession>
<dbReference type="PIRSF" id="PIRSF006241">
    <property type="entry name" value="HyI"/>
    <property type="match status" value="1"/>
</dbReference>
<comment type="similarity">
    <text evidence="2">Belongs to the hyi family.</text>
</comment>
<name>A0A1I2V2D9_9ACTN</name>
<feature type="active site" description="Proton donor/acceptor" evidence="3">
    <location>
        <position position="161"/>
    </location>
</feature>
<dbReference type="InterPro" id="IPR013022">
    <property type="entry name" value="Xyl_isomerase-like_TIM-brl"/>
</dbReference>
<dbReference type="InterPro" id="IPR026040">
    <property type="entry name" value="HyI-like"/>
</dbReference>
<dbReference type="RefSeq" id="WP_075032870.1">
    <property type="nucleotide sequence ID" value="NZ_FONR01000030.1"/>
</dbReference>
<evidence type="ECO:0000313" key="6">
    <source>
        <dbReference type="Proteomes" id="UP000181942"/>
    </source>
</evidence>
<dbReference type="Gene3D" id="3.20.20.150">
    <property type="entry name" value="Divalent-metal-dependent TIM barrel enzymes"/>
    <property type="match status" value="1"/>
</dbReference>
<gene>
    <name evidence="5" type="ORF">SAMN02787118_13029</name>
</gene>
<keyword evidence="1 2" id="KW-0413">Isomerase</keyword>
<dbReference type="InterPro" id="IPR036237">
    <property type="entry name" value="Xyl_isomerase-like_sf"/>
</dbReference>
<dbReference type="GO" id="GO:0008903">
    <property type="term" value="F:hydroxypyruvate isomerase activity"/>
    <property type="evidence" value="ECO:0007669"/>
    <property type="project" value="TreeGrafter"/>
</dbReference>
<dbReference type="AlphaFoldDB" id="A0A1I2V2D9"/>
<dbReference type="InterPro" id="IPR050417">
    <property type="entry name" value="Sugar_Epim/Isomerase"/>
</dbReference>
<sequence>MPGSEWGTATEQRFNVNLSILFTELPLLERPAAAAAAGFTAVELWWPWVGSPTPERSELDALKKAIEDAGVQLTGLNFYAGQLPGPDRGALSIPGAESERFRANIDVAADFARSLGCKALNALYGNRVEGVEAAEQDALALENLVLAARAADRVGAILLIETLNQPESPLYPLVSAPAGVAVVDRVNEATGLGNARFLMDLYHLSMNGEDLQSVIERYAAKTGHVQIADNPGRGAPGTGTLPLEDLLGRLRKAGYEGWVGLEYKPGDRPSAAAFDWLPAEARAAR</sequence>
<dbReference type="Proteomes" id="UP000181942">
    <property type="component" value="Unassembled WGS sequence"/>
</dbReference>
<dbReference type="GO" id="GO:0046487">
    <property type="term" value="P:glyoxylate metabolic process"/>
    <property type="evidence" value="ECO:0007669"/>
    <property type="project" value="TreeGrafter"/>
</dbReference>
<proteinExistence type="inferred from homology"/>
<evidence type="ECO:0000259" key="4">
    <source>
        <dbReference type="Pfam" id="PF01261"/>
    </source>
</evidence>
<evidence type="ECO:0000256" key="2">
    <source>
        <dbReference type="PIRNR" id="PIRNR006241"/>
    </source>
</evidence>
<dbReference type="Pfam" id="PF01261">
    <property type="entry name" value="AP_endonuc_2"/>
    <property type="match status" value="1"/>
</dbReference>
<reference evidence="5 6" key="1">
    <citation type="submission" date="2016-10" db="EMBL/GenBank/DDBJ databases">
        <authorList>
            <person name="de Groot N.N."/>
        </authorList>
    </citation>
    <scope>NUCLEOTIDE SEQUENCE [LARGE SCALE GENOMIC DNA]</scope>
    <source>
        <strain evidence="5 6">OK461</strain>
    </source>
</reference>
<dbReference type="SUPFAM" id="SSF51658">
    <property type="entry name" value="Xylose isomerase-like"/>
    <property type="match status" value="1"/>
</dbReference>
<dbReference type="OrthoDB" id="9786584at2"/>
<feature type="active site" description="Proton donor/acceptor" evidence="3">
    <location>
        <position position="262"/>
    </location>
</feature>
<feature type="domain" description="Xylose isomerase-like TIM barrel" evidence="4">
    <location>
        <begin position="32"/>
        <end position="278"/>
    </location>
</feature>
<organism evidence="5 6">
    <name type="scientific">Streptomyces mirabilis</name>
    <dbReference type="NCBI Taxonomy" id="68239"/>
    <lineage>
        <taxon>Bacteria</taxon>
        <taxon>Bacillati</taxon>
        <taxon>Actinomycetota</taxon>
        <taxon>Actinomycetes</taxon>
        <taxon>Kitasatosporales</taxon>
        <taxon>Streptomycetaceae</taxon>
        <taxon>Streptomyces</taxon>
    </lineage>
</organism>
<evidence type="ECO:0000313" key="5">
    <source>
        <dbReference type="EMBL" id="SFG83518.1"/>
    </source>
</evidence>
<dbReference type="STRING" id="68239.GCA_000745715_06843"/>
<dbReference type="PANTHER" id="PTHR43489">
    <property type="entry name" value="ISOMERASE"/>
    <property type="match status" value="1"/>
</dbReference>
<evidence type="ECO:0000256" key="3">
    <source>
        <dbReference type="PIRSR" id="PIRSR006241-50"/>
    </source>
</evidence>
<dbReference type="EMBL" id="FONR01000030">
    <property type="protein sequence ID" value="SFG83518.1"/>
    <property type="molecule type" value="Genomic_DNA"/>
</dbReference>
<keyword evidence="5" id="KW-0670">Pyruvate</keyword>
<evidence type="ECO:0000256" key="1">
    <source>
        <dbReference type="ARBA" id="ARBA00023235"/>
    </source>
</evidence>